<reference evidence="3 4" key="1">
    <citation type="submission" date="2015-08" db="EMBL/GenBank/DDBJ databases">
        <title>Ancestral chromatin configuration constrains chromatin evolution on differentiating sex chromosomes in Drosophila.</title>
        <authorList>
            <person name="Zhou Q."/>
            <person name="Bachtrog D."/>
        </authorList>
    </citation>
    <scope>NUCLEOTIDE SEQUENCE [LARGE SCALE GENOMIC DNA]</scope>
    <source>
        <tissue evidence="3">Whole larvae</tissue>
    </source>
</reference>
<dbReference type="Proteomes" id="UP000494163">
    <property type="component" value="Chromosome 2L"/>
</dbReference>
<keyword evidence="2" id="KW-0732">Signal</keyword>
<evidence type="ECO:0000313" key="4">
    <source>
        <dbReference type="Proteomes" id="UP000494163"/>
    </source>
</evidence>
<accession>A0A0M5IY25</accession>
<name>A0A0M5IY25_DROBS</name>
<dbReference type="EMBL" id="CP012523">
    <property type="protein sequence ID" value="ALC38498.1"/>
    <property type="molecule type" value="Genomic_DNA"/>
</dbReference>
<sequence>MKLHYALLLIGLTLSGVLTLPARPKDDAEVVKSEAEPAFRDFTGTIDTGSGYPFLNAHPAPFSPGFFNNFDDIFRRFRAHLWPIVADSDEANAGSGDSDEIGFGFRPLIPVTLNNENATKTSTVKVVNGHKVEINETTYGDESSGLFKVRVVNVRPLESGEEVSQGETNNQGDYKPMAAPSTLSPPPARRSELDESDEREDGRREPLLKQSKDNEVRDIDEPQSTTTTTTSSSIAGNKDDSLADSTDNSKTTVMADLLAQMQLEQQQQQLVAAQDANTMAHNEQAEMLETDIEPEAEFLEAIQNDDDDDDVEHATKEREELESDADDADDALVVPVVVMSDTFNEEWSEQAQPEDANDLSNDIESHEGRIPIDLSNDIAVNDWAAANANFEPNPDAELIEVAVKPLKAMPKFEKLSLK</sequence>
<dbReference type="AlphaFoldDB" id="A0A0M5IY25"/>
<gene>
    <name evidence="3" type="ORF">Dbus_chr2Lg583</name>
</gene>
<feature type="compositionally biased region" description="Acidic residues" evidence="1">
    <location>
        <begin position="320"/>
        <end position="330"/>
    </location>
</feature>
<evidence type="ECO:0000313" key="3">
    <source>
        <dbReference type="EMBL" id="ALC38498.1"/>
    </source>
</evidence>
<protein>
    <submittedName>
        <fullName evidence="3">Vir-1</fullName>
    </submittedName>
</protein>
<feature type="region of interest" description="Disordered" evidence="1">
    <location>
        <begin position="303"/>
        <end position="330"/>
    </location>
</feature>
<dbReference type="OMA" id="HNFGGVI"/>
<feature type="compositionally biased region" description="Basic and acidic residues" evidence="1">
    <location>
        <begin position="200"/>
        <end position="220"/>
    </location>
</feature>
<evidence type="ECO:0000256" key="1">
    <source>
        <dbReference type="SAM" id="MobiDB-lite"/>
    </source>
</evidence>
<evidence type="ECO:0000256" key="2">
    <source>
        <dbReference type="SAM" id="SignalP"/>
    </source>
</evidence>
<proteinExistence type="predicted"/>
<feature type="signal peptide" evidence="2">
    <location>
        <begin position="1"/>
        <end position="19"/>
    </location>
</feature>
<organism evidence="3 4">
    <name type="scientific">Drosophila busckii</name>
    <name type="common">Fruit fly</name>
    <dbReference type="NCBI Taxonomy" id="30019"/>
    <lineage>
        <taxon>Eukaryota</taxon>
        <taxon>Metazoa</taxon>
        <taxon>Ecdysozoa</taxon>
        <taxon>Arthropoda</taxon>
        <taxon>Hexapoda</taxon>
        <taxon>Insecta</taxon>
        <taxon>Pterygota</taxon>
        <taxon>Neoptera</taxon>
        <taxon>Endopterygota</taxon>
        <taxon>Diptera</taxon>
        <taxon>Brachycera</taxon>
        <taxon>Muscomorpha</taxon>
        <taxon>Ephydroidea</taxon>
        <taxon>Drosophilidae</taxon>
        <taxon>Drosophila</taxon>
    </lineage>
</organism>
<keyword evidence="4" id="KW-1185">Reference proteome</keyword>
<feature type="compositionally biased region" description="Low complexity" evidence="1">
    <location>
        <begin position="224"/>
        <end position="233"/>
    </location>
</feature>
<feature type="region of interest" description="Disordered" evidence="1">
    <location>
        <begin position="158"/>
        <end position="247"/>
    </location>
</feature>
<feature type="chain" id="PRO_5005803347" evidence="2">
    <location>
        <begin position="20"/>
        <end position="418"/>
    </location>
</feature>